<proteinExistence type="predicted"/>
<sequence>MIFLYNFSQAETSKQNYQHLYFLSICFNFFIQVYQFLKFLFFLKNIFRTQSLTKYLFFIFFIKNIQQNPFQYIRLDKSINQSINHIVNQNIRKIVNYFKIDGEIKNISTKSSLLINQKDYIENILADQSSQVLLISNLEDRCIYAIKGNQAQINDDCAFAINMDQYQLQKSFLELLFLPFYRKVKKKQITLTLAKDLAKIQNAN</sequence>
<gene>
    <name evidence="2" type="ORF">TTHERM_00721920</name>
</gene>
<feature type="transmembrane region" description="Helical" evidence="1">
    <location>
        <begin position="20"/>
        <end position="43"/>
    </location>
</feature>
<keyword evidence="1" id="KW-0472">Membrane</keyword>
<name>Q22FW7_TETTS</name>
<dbReference type="EMBL" id="GG662576">
    <property type="protein sequence ID" value="EAR84259.3"/>
    <property type="molecule type" value="Genomic_DNA"/>
</dbReference>
<dbReference type="RefSeq" id="XP_001031922.3">
    <property type="nucleotide sequence ID" value="XM_001031922.3"/>
</dbReference>
<keyword evidence="1 2" id="KW-0812">Transmembrane</keyword>
<organism evidence="2 3">
    <name type="scientific">Tetrahymena thermophila (strain SB210)</name>
    <dbReference type="NCBI Taxonomy" id="312017"/>
    <lineage>
        <taxon>Eukaryota</taxon>
        <taxon>Sar</taxon>
        <taxon>Alveolata</taxon>
        <taxon>Ciliophora</taxon>
        <taxon>Intramacronucleata</taxon>
        <taxon>Oligohymenophorea</taxon>
        <taxon>Hymenostomatida</taxon>
        <taxon>Tetrahymenina</taxon>
        <taxon>Tetrahymenidae</taxon>
        <taxon>Tetrahymena</taxon>
    </lineage>
</organism>
<protein>
    <submittedName>
        <fullName evidence="2">Transmembrane protein, putative</fullName>
    </submittedName>
</protein>
<evidence type="ECO:0000256" key="1">
    <source>
        <dbReference type="SAM" id="Phobius"/>
    </source>
</evidence>
<dbReference type="GeneID" id="7836247"/>
<dbReference type="InParanoid" id="Q22FW7"/>
<keyword evidence="1" id="KW-1133">Transmembrane helix</keyword>
<accession>Q22FW7</accession>
<dbReference type="AlphaFoldDB" id="Q22FW7"/>
<evidence type="ECO:0000313" key="3">
    <source>
        <dbReference type="Proteomes" id="UP000009168"/>
    </source>
</evidence>
<dbReference type="Proteomes" id="UP000009168">
    <property type="component" value="Unassembled WGS sequence"/>
</dbReference>
<dbReference type="KEGG" id="tet:TTHERM_00721920"/>
<reference evidence="3" key="1">
    <citation type="journal article" date="2006" name="PLoS Biol.">
        <title>Macronuclear genome sequence of the ciliate Tetrahymena thermophila, a model eukaryote.</title>
        <authorList>
            <person name="Eisen J.A."/>
            <person name="Coyne R.S."/>
            <person name="Wu M."/>
            <person name="Wu D."/>
            <person name="Thiagarajan M."/>
            <person name="Wortman J.R."/>
            <person name="Badger J.H."/>
            <person name="Ren Q."/>
            <person name="Amedeo P."/>
            <person name="Jones K.M."/>
            <person name="Tallon L.J."/>
            <person name="Delcher A.L."/>
            <person name="Salzberg S.L."/>
            <person name="Silva J.C."/>
            <person name="Haas B.J."/>
            <person name="Majoros W.H."/>
            <person name="Farzad M."/>
            <person name="Carlton J.M."/>
            <person name="Smith R.K. Jr."/>
            <person name="Garg J."/>
            <person name="Pearlman R.E."/>
            <person name="Karrer K.M."/>
            <person name="Sun L."/>
            <person name="Manning G."/>
            <person name="Elde N.C."/>
            <person name="Turkewitz A.P."/>
            <person name="Asai D.J."/>
            <person name="Wilkes D.E."/>
            <person name="Wang Y."/>
            <person name="Cai H."/>
            <person name="Collins K."/>
            <person name="Stewart B.A."/>
            <person name="Lee S.R."/>
            <person name="Wilamowska K."/>
            <person name="Weinberg Z."/>
            <person name="Ruzzo W.L."/>
            <person name="Wloga D."/>
            <person name="Gaertig J."/>
            <person name="Frankel J."/>
            <person name="Tsao C.-C."/>
            <person name="Gorovsky M.A."/>
            <person name="Keeling P.J."/>
            <person name="Waller R.F."/>
            <person name="Patron N.J."/>
            <person name="Cherry J.M."/>
            <person name="Stover N.A."/>
            <person name="Krieger C.J."/>
            <person name="del Toro C."/>
            <person name="Ryder H.F."/>
            <person name="Williamson S.C."/>
            <person name="Barbeau R.A."/>
            <person name="Hamilton E.P."/>
            <person name="Orias E."/>
        </authorList>
    </citation>
    <scope>NUCLEOTIDE SEQUENCE [LARGE SCALE GENOMIC DNA]</scope>
    <source>
        <strain evidence="3">SB210</strain>
    </source>
</reference>
<evidence type="ECO:0000313" key="2">
    <source>
        <dbReference type="EMBL" id="EAR84259.3"/>
    </source>
</evidence>
<keyword evidence="3" id="KW-1185">Reference proteome</keyword>
<dbReference type="HOGENOM" id="CLU_1252866_0_0_1"/>